<reference evidence="2" key="1">
    <citation type="submission" date="2023-08" db="EMBL/GenBank/DDBJ databases">
        <title>A de novo genome assembly of Solanum verrucosum Schlechtendal, a Mexican diploid species geographically isolated from the other diploid A-genome species in potato relatives.</title>
        <authorList>
            <person name="Hosaka K."/>
        </authorList>
    </citation>
    <scope>NUCLEOTIDE SEQUENCE</scope>
    <source>
        <tissue evidence="2">Young leaves</tissue>
    </source>
</reference>
<sequence>MNDGELGSLNAVVVTKSRKDEAKQGTSTAEKPSNQWTLVLHKKNFDVLRDENFGQYDGLHGTAKLSVESGNTLDLEKQIEQTGKLKERCHDDHTDQQALMTNEKESIVTEEIDGKEINLNTPAMFISNQE</sequence>
<evidence type="ECO:0000313" key="2">
    <source>
        <dbReference type="EMBL" id="WMV45223.1"/>
    </source>
</evidence>
<dbReference type="EMBL" id="CP133620">
    <property type="protein sequence ID" value="WMV45223.1"/>
    <property type="molecule type" value="Genomic_DNA"/>
</dbReference>
<dbReference type="Proteomes" id="UP001234989">
    <property type="component" value="Chromosome 9"/>
</dbReference>
<accession>A0AAF0UG65</accession>
<feature type="region of interest" description="Disordered" evidence="1">
    <location>
        <begin position="1"/>
        <end position="32"/>
    </location>
</feature>
<evidence type="ECO:0000256" key="1">
    <source>
        <dbReference type="SAM" id="MobiDB-lite"/>
    </source>
</evidence>
<keyword evidence="3" id="KW-1185">Reference proteome</keyword>
<organism evidence="2 3">
    <name type="scientific">Solanum verrucosum</name>
    <dbReference type="NCBI Taxonomy" id="315347"/>
    <lineage>
        <taxon>Eukaryota</taxon>
        <taxon>Viridiplantae</taxon>
        <taxon>Streptophyta</taxon>
        <taxon>Embryophyta</taxon>
        <taxon>Tracheophyta</taxon>
        <taxon>Spermatophyta</taxon>
        <taxon>Magnoliopsida</taxon>
        <taxon>eudicotyledons</taxon>
        <taxon>Gunneridae</taxon>
        <taxon>Pentapetalae</taxon>
        <taxon>asterids</taxon>
        <taxon>lamiids</taxon>
        <taxon>Solanales</taxon>
        <taxon>Solanaceae</taxon>
        <taxon>Solanoideae</taxon>
        <taxon>Solaneae</taxon>
        <taxon>Solanum</taxon>
    </lineage>
</organism>
<proteinExistence type="predicted"/>
<feature type="non-terminal residue" evidence="2">
    <location>
        <position position="130"/>
    </location>
</feature>
<evidence type="ECO:0000313" key="3">
    <source>
        <dbReference type="Proteomes" id="UP001234989"/>
    </source>
</evidence>
<gene>
    <name evidence="2" type="ORF">MTR67_038608</name>
</gene>
<dbReference type="AlphaFoldDB" id="A0AAF0UG65"/>
<name>A0AAF0UG65_SOLVR</name>
<protein>
    <submittedName>
        <fullName evidence="2">Uncharacterized protein</fullName>
    </submittedName>
</protein>